<dbReference type="Proteomes" id="UP000030185">
    <property type="component" value="Unassembled WGS sequence"/>
</dbReference>
<reference evidence="1 2" key="1">
    <citation type="submission" date="2014-09" db="EMBL/GenBank/DDBJ databases">
        <title>Sporocytophaga myxococcoides PG-01 genome sequencing.</title>
        <authorList>
            <person name="Liu L."/>
            <person name="Gao P.J."/>
            <person name="Chen G.J."/>
            <person name="Wang L.S."/>
        </authorList>
    </citation>
    <scope>NUCLEOTIDE SEQUENCE [LARGE SCALE GENOMIC DNA]</scope>
    <source>
        <strain evidence="1 2">PG-01</strain>
    </source>
</reference>
<dbReference type="EMBL" id="BBLT01000010">
    <property type="protein sequence ID" value="GAL86879.1"/>
    <property type="molecule type" value="Genomic_DNA"/>
</dbReference>
<protein>
    <submittedName>
        <fullName evidence="1">Uncharacterized protein</fullName>
    </submittedName>
</protein>
<accession>A0A098LK83</accession>
<comment type="caution">
    <text evidence="1">The sequence shown here is derived from an EMBL/GenBank/DDBJ whole genome shotgun (WGS) entry which is preliminary data.</text>
</comment>
<sequence>MIVDFYGIIGENAAGRADWMDSLVIQKGYFKFHRSKNLESHLLERIILEM</sequence>
<name>A0A098LK83_9BACT</name>
<dbReference type="AlphaFoldDB" id="A0A098LK83"/>
<evidence type="ECO:0000313" key="1">
    <source>
        <dbReference type="EMBL" id="GAL86879.1"/>
    </source>
</evidence>
<organism evidence="1 2">
    <name type="scientific">Sporocytophaga myxococcoides</name>
    <dbReference type="NCBI Taxonomy" id="153721"/>
    <lineage>
        <taxon>Bacteria</taxon>
        <taxon>Pseudomonadati</taxon>
        <taxon>Bacteroidota</taxon>
        <taxon>Cytophagia</taxon>
        <taxon>Cytophagales</taxon>
        <taxon>Cytophagaceae</taxon>
        <taxon>Sporocytophaga</taxon>
    </lineage>
</organism>
<keyword evidence="2" id="KW-1185">Reference proteome</keyword>
<evidence type="ECO:0000313" key="2">
    <source>
        <dbReference type="Proteomes" id="UP000030185"/>
    </source>
</evidence>
<dbReference type="STRING" id="153721.MYP_4109"/>
<gene>
    <name evidence="1" type="ORF">MYP_4109</name>
</gene>
<proteinExistence type="predicted"/>